<comment type="cofactor">
    <cofactor evidence="8">
        <name>[4Fe-4S] cluster</name>
        <dbReference type="ChEBI" id="CHEBI:49883"/>
    </cofactor>
    <text evidence="8">Binds 2 [4Fe-4S] clusters. One cluster is coordinated with 3 cysteines and an exchangeable S-adenosyl-L-methionine.</text>
</comment>
<dbReference type="HAMAP" id="MF_01865">
    <property type="entry name" value="MTTase_RimO"/>
    <property type="match status" value="1"/>
</dbReference>
<dbReference type="GO" id="GO:0140101">
    <property type="term" value="F:catalytic activity, acting on a tRNA"/>
    <property type="evidence" value="ECO:0007669"/>
    <property type="project" value="UniProtKB-ARBA"/>
</dbReference>
<evidence type="ECO:0000256" key="5">
    <source>
        <dbReference type="ARBA" id="ARBA00022723"/>
    </source>
</evidence>
<dbReference type="PROSITE" id="PS01278">
    <property type="entry name" value="MTTASE_RADICAL"/>
    <property type="match status" value="1"/>
</dbReference>
<dbReference type="SFLD" id="SFLDG01082">
    <property type="entry name" value="B12-binding_domain_containing"/>
    <property type="match status" value="1"/>
</dbReference>
<sequence length="442" mass="49713">MNYKIGLVSLGCAKNRTDSEIMLALLADAGCEIVSDPAVADVIIVNTCGFIDPAKQESIDAILDMARYKEEGNCKKLIATGCLAERYSSDILSELPEVDAILGTGDYDKIVQVIEASFRDAAKPVICGNIDRTPEGTLPRVLLTPPYTAYIKIADGCDNRCTYCAIPMIRGRFRSRPIAEIYDEAKSLAESGVKEIILIAQDTTRYGLDIGATLAGLLDELVKIEGIEWIRVHYFYSEAITKELIDTMAKHDKICNYIDMPVQHADNYILRRMARRTSREEMEEKIAYMREKLKNCCIRTSIIVGFPGETEEHFAVLRDFVERMRFDRMGVFAYSREEGTPAAEFPDQIDDDIKQERLDELMRLQQQISLELNREKIGSVLDVLVEGYDSESCLFYGRSRADSLDVDGNVFFGTEDEVSPGDIIRVKILDASEYDLTGMRVD</sequence>
<proteinExistence type="inferred from homology"/>
<dbReference type="GO" id="GO:0035600">
    <property type="term" value="P:tRNA methylthiolation"/>
    <property type="evidence" value="ECO:0007669"/>
    <property type="project" value="UniProtKB-ARBA"/>
</dbReference>
<comment type="similarity">
    <text evidence="8">Belongs to the methylthiotransferase family. RimO subfamily.</text>
</comment>
<dbReference type="PANTHER" id="PTHR43837">
    <property type="entry name" value="RIBOSOMAL PROTEIN S12 METHYLTHIOTRANSFERASE RIMO"/>
    <property type="match status" value="1"/>
</dbReference>
<evidence type="ECO:0000259" key="10">
    <source>
        <dbReference type="PROSITE" id="PS51449"/>
    </source>
</evidence>
<dbReference type="NCBIfam" id="TIGR01125">
    <property type="entry name" value="30S ribosomal protein S12 methylthiotransferase RimO"/>
    <property type="match status" value="1"/>
</dbReference>
<dbReference type="GO" id="GO:0035599">
    <property type="term" value="F:aspartic acid methylthiotransferase activity"/>
    <property type="evidence" value="ECO:0007669"/>
    <property type="project" value="TreeGrafter"/>
</dbReference>
<dbReference type="InterPro" id="IPR006638">
    <property type="entry name" value="Elp3/MiaA/NifB-like_rSAM"/>
</dbReference>
<keyword evidence="3 8" id="KW-0808">Transferase</keyword>
<evidence type="ECO:0000313" key="12">
    <source>
        <dbReference type="EMBL" id="HIU56981.1"/>
    </source>
</evidence>
<dbReference type="Gene3D" id="2.40.50.140">
    <property type="entry name" value="Nucleic acid-binding proteins"/>
    <property type="match status" value="1"/>
</dbReference>
<evidence type="ECO:0000256" key="2">
    <source>
        <dbReference type="ARBA" id="ARBA00022490"/>
    </source>
</evidence>
<feature type="binding site" evidence="8">
    <location>
        <position position="12"/>
    </location>
    <ligand>
        <name>[4Fe-4S] cluster</name>
        <dbReference type="ChEBI" id="CHEBI:49883"/>
        <label>1</label>
    </ligand>
</feature>
<dbReference type="PANTHER" id="PTHR43837:SF1">
    <property type="entry name" value="RIBOSOMAL PROTEIN US12 METHYLTHIOTRANSFERASE RIMO"/>
    <property type="match status" value="1"/>
</dbReference>
<organism evidence="12 13">
    <name type="scientific">Candidatus Ornithomonoglobus merdipullorum</name>
    <dbReference type="NCBI Taxonomy" id="2840895"/>
    <lineage>
        <taxon>Bacteria</taxon>
        <taxon>Bacillati</taxon>
        <taxon>Bacillota</taxon>
        <taxon>Clostridia</taxon>
        <taxon>Candidatus Ornithomonoglobus</taxon>
    </lineage>
</organism>
<comment type="function">
    <text evidence="8">Catalyzes the methylthiolation of an aspartic acid residue of ribosomal protein uS12.</text>
</comment>
<evidence type="ECO:0000256" key="4">
    <source>
        <dbReference type="ARBA" id="ARBA00022691"/>
    </source>
</evidence>
<dbReference type="EMBL" id="DVNB01000044">
    <property type="protein sequence ID" value="HIU56981.1"/>
    <property type="molecule type" value="Genomic_DNA"/>
</dbReference>
<feature type="domain" description="MTTase N-terminal" evidence="10">
    <location>
        <begin position="3"/>
        <end position="119"/>
    </location>
</feature>
<dbReference type="PROSITE" id="PS51918">
    <property type="entry name" value="RADICAL_SAM"/>
    <property type="match status" value="1"/>
</dbReference>
<gene>
    <name evidence="8 12" type="primary">rimO</name>
    <name evidence="12" type="ORF">IAA61_04095</name>
</gene>
<keyword evidence="7 8" id="KW-0411">Iron-sulfur</keyword>
<dbReference type="Proteomes" id="UP000824109">
    <property type="component" value="Unassembled WGS sequence"/>
</dbReference>
<evidence type="ECO:0000256" key="7">
    <source>
        <dbReference type="ARBA" id="ARBA00023014"/>
    </source>
</evidence>
<comment type="catalytic activity">
    <reaction evidence="8">
        <text>L-aspartate(89)-[ribosomal protein uS12]-hydrogen + (sulfur carrier)-SH + AH2 + 2 S-adenosyl-L-methionine = 3-methylsulfanyl-L-aspartate(89)-[ribosomal protein uS12]-hydrogen + (sulfur carrier)-H + 5'-deoxyadenosine + L-methionine + A + S-adenosyl-L-homocysteine + 2 H(+)</text>
        <dbReference type="Rhea" id="RHEA:37087"/>
        <dbReference type="Rhea" id="RHEA-COMP:10460"/>
        <dbReference type="Rhea" id="RHEA-COMP:10461"/>
        <dbReference type="Rhea" id="RHEA-COMP:14737"/>
        <dbReference type="Rhea" id="RHEA-COMP:14739"/>
        <dbReference type="ChEBI" id="CHEBI:13193"/>
        <dbReference type="ChEBI" id="CHEBI:15378"/>
        <dbReference type="ChEBI" id="CHEBI:17319"/>
        <dbReference type="ChEBI" id="CHEBI:17499"/>
        <dbReference type="ChEBI" id="CHEBI:29917"/>
        <dbReference type="ChEBI" id="CHEBI:29961"/>
        <dbReference type="ChEBI" id="CHEBI:57844"/>
        <dbReference type="ChEBI" id="CHEBI:57856"/>
        <dbReference type="ChEBI" id="CHEBI:59789"/>
        <dbReference type="ChEBI" id="CHEBI:64428"/>
        <dbReference type="ChEBI" id="CHEBI:73599"/>
        <dbReference type="EC" id="2.8.4.4"/>
    </reaction>
</comment>
<dbReference type="InterPro" id="IPR020612">
    <property type="entry name" value="Methylthiotransferase_CS"/>
</dbReference>
<feature type="domain" description="TRAM" evidence="9">
    <location>
        <begin position="374"/>
        <end position="442"/>
    </location>
</feature>
<evidence type="ECO:0000256" key="8">
    <source>
        <dbReference type="HAMAP-Rule" id="MF_01865"/>
    </source>
</evidence>
<comment type="subcellular location">
    <subcellularLocation>
        <location evidence="8">Cytoplasm</location>
    </subcellularLocation>
</comment>
<dbReference type="SMART" id="SM00729">
    <property type="entry name" value="Elp3"/>
    <property type="match status" value="1"/>
</dbReference>
<dbReference type="Pfam" id="PF04055">
    <property type="entry name" value="Radical_SAM"/>
    <property type="match status" value="1"/>
</dbReference>
<dbReference type="InterPro" id="IPR005840">
    <property type="entry name" value="Ribosomal_uS12_MeSTrfase_RimO"/>
</dbReference>
<name>A0A9D1MB35_9FIRM</name>
<dbReference type="SFLD" id="SFLDF00274">
    <property type="entry name" value="ribosomal_protein_S12_methylth"/>
    <property type="match status" value="1"/>
</dbReference>
<dbReference type="GO" id="GO:0103039">
    <property type="term" value="F:protein methylthiotransferase activity"/>
    <property type="evidence" value="ECO:0007669"/>
    <property type="project" value="UniProtKB-EC"/>
</dbReference>
<keyword evidence="12" id="KW-0689">Ribosomal protein</keyword>
<dbReference type="CDD" id="cd01335">
    <property type="entry name" value="Radical_SAM"/>
    <property type="match status" value="1"/>
</dbReference>
<dbReference type="EC" id="2.8.4.4" evidence="8"/>
<keyword evidence="12" id="KW-0687">Ribonucleoprotein</keyword>
<dbReference type="AlphaFoldDB" id="A0A9D1MB35"/>
<protein>
    <recommendedName>
        <fullName evidence="8">Ribosomal protein uS12 methylthiotransferase RimO</fullName>
        <shortName evidence="8">uS12 MTTase</shortName>
        <shortName evidence="8">uS12 methylthiotransferase</shortName>
        <ecNumber evidence="8">2.8.4.4</ecNumber>
    </recommendedName>
    <alternativeName>
        <fullName evidence="8">Ribosomal protein uS12 (aspartate-C(3))-methylthiotransferase</fullName>
    </alternativeName>
    <alternativeName>
        <fullName evidence="8">Ribosome maturation factor RimO</fullName>
    </alternativeName>
</protein>
<dbReference type="SFLD" id="SFLDS00029">
    <property type="entry name" value="Radical_SAM"/>
    <property type="match status" value="1"/>
</dbReference>
<dbReference type="InterPro" id="IPR023404">
    <property type="entry name" value="rSAM_horseshoe"/>
</dbReference>
<dbReference type="InterPro" id="IPR007197">
    <property type="entry name" value="rSAM"/>
</dbReference>
<keyword evidence="6 8" id="KW-0408">Iron</keyword>
<dbReference type="InterPro" id="IPR013848">
    <property type="entry name" value="Methylthiotransferase_N"/>
</dbReference>
<keyword evidence="1 8" id="KW-0004">4Fe-4S</keyword>
<dbReference type="NCBIfam" id="TIGR00089">
    <property type="entry name" value="MiaB/RimO family radical SAM methylthiotransferase"/>
    <property type="match status" value="1"/>
</dbReference>
<dbReference type="InterPro" id="IPR058240">
    <property type="entry name" value="rSAM_sf"/>
</dbReference>
<dbReference type="InterPro" id="IPR005839">
    <property type="entry name" value="Methylthiotransferase"/>
</dbReference>
<dbReference type="SFLD" id="SFLDG01061">
    <property type="entry name" value="methylthiotransferase"/>
    <property type="match status" value="1"/>
</dbReference>
<feature type="domain" description="Radical SAM core" evidence="11">
    <location>
        <begin position="143"/>
        <end position="371"/>
    </location>
</feature>
<comment type="caution">
    <text evidence="12">The sequence shown here is derived from an EMBL/GenBank/DDBJ whole genome shotgun (WGS) entry which is preliminary data.</text>
</comment>
<keyword evidence="5 8" id="KW-0479">Metal-binding</keyword>
<dbReference type="GO" id="GO:0046872">
    <property type="term" value="F:metal ion binding"/>
    <property type="evidence" value="ECO:0007669"/>
    <property type="project" value="UniProtKB-KW"/>
</dbReference>
<keyword evidence="4 8" id="KW-0949">S-adenosyl-L-methionine</keyword>
<dbReference type="InterPro" id="IPR002792">
    <property type="entry name" value="TRAM_dom"/>
</dbReference>
<dbReference type="PROSITE" id="PS50926">
    <property type="entry name" value="TRAM"/>
    <property type="match status" value="1"/>
</dbReference>
<dbReference type="GO" id="GO:0005829">
    <property type="term" value="C:cytosol"/>
    <property type="evidence" value="ECO:0007669"/>
    <property type="project" value="TreeGrafter"/>
</dbReference>
<evidence type="ECO:0000259" key="9">
    <source>
        <dbReference type="PROSITE" id="PS50926"/>
    </source>
</evidence>
<accession>A0A9D1MB35</accession>
<dbReference type="Pfam" id="PF00919">
    <property type="entry name" value="UPF0004"/>
    <property type="match status" value="1"/>
</dbReference>
<reference evidence="12" key="2">
    <citation type="journal article" date="2021" name="PeerJ">
        <title>Extensive microbial diversity within the chicken gut microbiome revealed by metagenomics and culture.</title>
        <authorList>
            <person name="Gilroy R."/>
            <person name="Ravi A."/>
            <person name="Getino M."/>
            <person name="Pursley I."/>
            <person name="Horton D.L."/>
            <person name="Alikhan N.F."/>
            <person name="Baker D."/>
            <person name="Gharbi K."/>
            <person name="Hall N."/>
            <person name="Watson M."/>
            <person name="Adriaenssens E.M."/>
            <person name="Foster-Nyarko E."/>
            <person name="Jarju S."/>
            <person name="Secka A."/>
            <person name="Antonio M."/>
            <person name="Oren A."/>
            <person name="Chaudhuri R.R."/>
            <person name="La Ragione R."/>
            <person name="Hildebrand F."/>
            <person name="Pallen M.J."/>
        </authorList>
    </citation>
    <scope>NUCLEOTIDE SEQUENCE</scope>
    <source>
        <strain evidence="12">USAMLcec3-3695</strain>
    </source>
</reference>
<dbReference type="GO" id="GO:0005840">
    <property type="term" value="C:ribosome"/>
    <property type="evidence" value="ECO:0007669"/>
    <property type="project" value="UniProtKB-KW"/>
</dbReference>
<dbReference type="Pfam" id="PF18693">
    <property type="entry name" value="TRAM_2"/>
    <property type="match status" value="1"/>
</dbReference>
<dbReference type="FunFam" id="3.80.30.20:FF:000001">
    <property type="entry name" value="tRNA-2-methylthio-N(6)-dimethylallyladenosine synthase 2"/>
    <property type="match status" value="1"/>
</dbReference>
<dbReference type="GO" id="GO:0051539">
    <property type="term" value="F:4 iron, 4 sulfur cluster binding"/>
    <property type="evidence" value="ECO:0007669"/>
    <property type="project" value="UniProtKB-UniRule"/>
</dbReference>
<reference evidence="12" key="1">
    <citation type="submission" date="2020-10" db="EMBL/GenBank/DDBJ databases">
        <authorList>
            <person name="Gilroy R."/>
        </authorList>
    </citation>
    <scope>NUCLEOTIDE SEQUENCE</scope>
    <source>
        <strain evidence="12">USAMLcec3-3695</strain>
    </source>
</reference>
<feature type="binding site" evidence="8">
    <location>
        <position position="164"/>
    </location>
    <ligand>
        <name>[4Fe-4S] cluster</name>
        <dbReference type="ChEBI" id="CHEBI:49883"/>
        <label>2</label>
        <note>4Fe-4S-S-AdoMet</note>
    </ligand>
</feature>
<dbReference type="InterPro" id="IPR012340">
    <property type="entry name" value="NA-bd_OB-fold"/>
</dbReference>
<evidence type="ECO:0000259" key="11">
    <source>
        <dbReference type="PROSITE" id="PS51918"/>
    </source>
</evidence>
<feature type="binding site" evidence="8">
    <location>
        <position position="82"/>
    </location>
    <ligand>
        <name>[4Fe-4S] cluster</name>
        <dbReference type="ChEBI" id="CHEBI:49883"/>
        <label>1</label>
    </ligand>
</feature>
<feature type="binding site" evidence="8">
    <location>
        <position position="161"/>
    </location>
    <ligand>
        <name>[4Fe-4S] cluster</name>
        <dbReference type="ChEBI" id="CHEBI:49883"/>
        <label>2</label>
        <note>4Fe-4S-S-AdoMet</note>
    </ligand>
</feature>
<dbReference type="InterPro" id="IPR038135">
    <property type="entry name" value="Methylthiotransferase_N_sf"/>
</dbReference>
<evidence type="ECO:0000313" key="13">
    <source>
        <dbReference type="Proteomes" id="UP000824109"/>
    </source>
</evidence>
<keyword evidence="2 8" id="KW-0963">Cytoplasm</keyword>
<feature type="binding site" evidence="8">
    <location>
        <position position="157"/>
    </location>
    <ligand>
        <name>[4Fe-4S] cluster</name>
        <dbReference type="ChEBI" id="CHEBI:49883"/>
        <label>2</label>
        <note>4Fe-4S-S-AdoMet</note>
    </ligand>
</feature>
<dbReference type="Gene3D" id="3.80.30.20">
    <property type="entry name" value="tm_1862 like domain"/>
    <property type="match status" value="1"/>
</dbReference>
<dbReference type="Gene3D" id="3.40.50.12160">
    <property type="entry name" value="Methylthiotransferase, N-terminal domain"/>
    <property type="match status" value="1"/>
</dbReference>
<dbReference type="PROSITE" id="PS51449">
    <property type="entry name" value="MTTASE_N"/>
    <property type="match status" value="1"/>
</dbReference>
<feature type="binding site" evidence="8">
    <location>
        <position position="48"/>
    </location>
    <ligand>
        <name>[4Fe-4S] cluster</name>
        <dbReference type="ChEBI" id="CHEBI:49883"/>
        <label>1</label>
    </ligand>
</feature>
<evidence type="ECO:0000256" key="6">
    <source>
        <dbReference type="ARBA" id="ARBA00023004"/>
    </source>
</evidence>
<dbReference type="SUPFAM" id="SSF102114">
    <property type="entry name" value="Radical SAM enzymes"/>
    <property type="match status" value="1"/>
</dbReference>
<evidence type="ECO:0000256" key="3">
    <source>
        <dbReference type="ARBA" id="ARBA00022679"/>
    </source>
</evidence>
<evidence type="ECO:0000256" key="1">
    <source>
        <dbReference type="ARBA" id="ARBA00022485"/>
    </source>
</evidence>